<dbReference type="AlphaFoldDB" id="A0AAU8GB50"/>
<evidence type="ECO:0000313" key="3">
    <source>
        <dbReference type="EMBL" id="XCH32880.1"/>
    </source>
</evidence>
<name>A0AAU8GB50_9CHLR</name>
<dbReference type="InterPro" id="IPR007835">
    <property type="entry name" value="MOFRL"/>
</dbReference>
<gene>
    <name evidence="3" type="ORF">ABV300_06910</name>
</gene>
<protein>
    <submittedName>
        <fullName evidence="3">DUF4147 domain-containing protein</fullName>
    </submittedName>
</protein>
<evidence type="ECO:0000259" key="2">
    <source>
        <dbReference type="Pfam" id="PF13660"/>
    </source>
</evidence>
<evidence type="ECO:0000259" key="1">
    <source>
        <dbReference type="Pfam" id="PF05161"/>
    </source>
</evidence>
<dbReference type="PANTHER" id="PTHR12227">
    <property type="entry name" value="GLYCERATE KINASE"/>
    <property type="match status" value="1"/>
</dbReference>
<dbReference type="Pfam" id="PF05161">
    <property type="entry name" value="MOFRL"/>
    <property type="match status" value="1"/>
</dbReference>
<dbReference type="InterPro" id="IPR038614">
    <property type="entry name" value="GK_N_sf"/>
</dbReference>
<feature type="domain" description="MOFRL-associated" evidence="2">
    <location>
        <begin position="20"/>
        <end position="256"/>
    </location>
</feature>
<accession>A0AAU8GB50</accession>
<reference evidence="3" key="1">
    <citation type="submission" date="2024-06" db="EMBL/GenBank/DDBJ databases">
        <title>A Novel Isolate, Dehalogenimonas sp. Strain 4OHTPN, Dechlorinates Aromatic 4 Hydroxy chlorothalonil by a Novel Reductive Dehalogenase.</title>
        <authorList>
            <person name="Liu G."/>
        </authorList>
    </citation>
    <scope>NUCLEOTIDE SEQUENCE</scope>
    <source>
        <strain evidence="3">4OHTPN</strain>
    </source>
</reference>
<dbReference type="Pfam" id="PF13660">
    <property type="entry name" value="DUF4147"/>
    <property type="match status" value="1"/>
</dbReference>
<feature type="domain" description="MOFRL" evidence="1">
    <location>
        <begin position="333"/>
        <end position="439"/>
    </location>
</feature>
<dbReference type="GO" id="GO:0008887">
    <property type="term" value="F:glycerate kinase activity"/>
    <property type="evidence" value="ECO:0007669"/>
    <property type="project" value="InterPro"/>
</dbReference>
<dbReference type="EMBL" id="CP159307">
    <property type="protein sequence ID" value="XCH32880.1"/>
    <property type="molecule type" value="Genomic_DNA"/>
</dbReference>
<dbReference type="Gene3D" id="3.40.50.10180">
    <property type="entry name" value="Glycerate kinase, MOFRL-like N-terminal domain"/>
    <property type="match status" value="1"/>
</dbReference>
<dbReference type="InterPro" id="IPR039760">
    <property type="entry name" value="MOFRL_protein"/>
</dbReference>
<proteinExistence type="predicted"/>
<dbReference type="PANTHER" id="PTHR12227:SF0">
    <property type="entry name" value="GLYCERATE KINASE"/>
    <property type="match status" value="1"/>
</dbReference>
<dbReference type="RefSeq" id="WP_353714146.1">
    <property type="nucleotide sequence ID" value="NZ_CP159307.1"/>
</dbReference>
<dbReference type="InterPro" id="IPR037035">
    <property type="entry name" value="GK-like_C_sf"/>
</dbReference>
<dbReference type="SUPFAM" id="SSF82544">
    <property type="entry name" value="GckA/TtuD-like"/>
    <property type="match status" value="1"/>
</dbReference>
<organism evidence="3">
    <name type="scientific">Dehalogenimonas sp. 4OHTPN</name>
    <dbReference type="NCBI Taxonomy" id="3166643"/>
    <lineage>
        <taxon>Bacteria</taxon>
        <taxon>Bacillati</taxon>
        <taxon>Chloroflexota</taxon>
        <taxon>Dehalococcoidia</taxon>
        <taxon>Dehalococcoidales</taxon>
        <taxon>Dehalococcoidaceae</taxon>
        <taxon>Dehalogenimonas</taxon>
    </lineage>
</organism>
<sequence length="447" mass="47200">MIIKNGEELGLSPLRRLAIDLIEAGIRSVQPDRVMPSVLSFNPSSRTLDILGHRFQIPGRLFVVGGGKASGALAVSLEKIISPDHIRAGLVAGKSGNYPTRLVEVVNTGHPIPDERSVQAAGRIPGFRDRFNINGEDLVVCLISGGGSALLSSPASEISLSDKQQAVDILIKSGADIAEINVVRKHLSKIKGGNLGRHFFPAQVVSLIISDVSDNDPSIIASGLTAADTSTFDDALGVISRHKLVARIPPKVINHLMKGRDGGVPDTPKSLPNCRNFIIADNQLALAAMKARAKELGRRVWISPSYISGETASAARLAVADIIGGKHHEFNTVVFGGETAPVVPLTAGAGGRNQHYALVALQELRTIPGEWLVASVGTDGSDFMPDVAGAMADSNTQEQANRLGLNLTEFTESFDSHSAFKRLGNSLLMTGDTGTNVGDLVLYLLGG</sequence>
<dbReference type="Gene3D" id="3.40.1480.10">
    <property type="entry name" value="MOFRL domain"/>
    <property type="match status" value="1"/>
</dbReference>
<dbReference type="GO" id="GO:0005737">
    <property type="term" value="C:cytoplasm"/>
    <property type="evidence" value="ECO:0007669"/>
    <property type="project" value="TreeGrafter"/>
</dbReference>
<dbReference type="InterPro" id="IPR025286">
    <property type="entry name" value="MOFRL_assoc_dom"/>
</dbReference>